<evidence type="ECO:0000256" key="1">
    <source>
        <dbReference type="SAM" id="Coils"/>
    </source>
</evidence>
<evidence type="ECO:0000313" key="3">
    <source>
        <dbReference type="Proteomes" id="UP000199556"/>
    </source>
</evidence>
<dbReference type="STRING" id="195064.SAMN05421721_11034"/>
<organism evidence="2 3">
    <name type="scientific">Ectothiorhodospira mobilis</name>
    <dbReference type="NCBI Taxonomy" id="195064"/>
    <lineage>
        <taxon>Bacteria</taxon>
        <taxon>Pseudomonadati</taxon>
        <taxon>Pseudomonadota</taxon>
        <taxon>Gammaproteobacteria</taxon>
        <taxon>Chromatiales</taxon>
        <taxon>Ectothiorhodospiraceae</taxon>
        <taxon>Ectothiorhodospira</taxon>
    </lineage>
</organism>
<dbReference type="EMBL" id="FOUO01000010">
    <property type="protein sequence ID" value="SFM56545.1"/>
    <property type="molecule type" value="Genomic_DNA"/>
</dbReference>
<dbReference type="OrthoDB" id="9844321at2"/>
<dbReference type="Proteomes" id="UP000199556">
    <property type="component" value="Unassembled WGS sequence"/>
</dbReference>
<keyword evidence="1" id="KW-0175">Coiled coil</keyword>
<keyword evidence="3" id="KW-1185">Reference proteome</keyword>
<protein>
    <submittedName>
        <fullName evidence="2">Uncharacterized protein</fullName>
    </submittedName>
</protein>
<dbReference type="RefSeq" id="WP_090485872.1">
    <property type="nucleotide sequence ID" value="NZ_FOUO01000010.1"/>
</dbReference>
<proteinExistence type="predicted"/>
<reference evidence="2 3" key="1">
    <citation type="submission" date="2016-10" db="EMBL/GenBank/DDBJ databases">
        <authorList>
            <person name="de Groot N.N."/>
        </authorList>
    </citation>
    <scope>NUCLEOTIDE SEQUENCE [LARGE SCALE GENOMIC DNA]</scope>
    <source>
        <strain evidence="2 3">DSM 4180</strain>
    </source>
</reference>
<feature type="coiled-coil region" evidence="1">
    <location>
        <begin position="61"/>
        <end position="88"/>
    </location>
</feature>
<accession>A0A1I4RWB4</accession>
<dbReference type="AlphaFoldDB" id="A0A1I4RWB4"/>
<sequence length="112" mass="13041">MEIYVTKWALTRGVFRVDAEPAPGDGQTMCFRLVYDEMGNVFSLPMYAHPGEWFTDEQAALAKAEEMRQREIRRLEEEIRLLREMQIEVVHAKAARFDGHSRAQVRDELLNA</sequence>
<evidence type="ECO:0000313" key="2">
    <source>
        <dbReference type="EMBL" id="SFM56545.1"/>
    </source>
</evidence>
<gene>
    <name evidence="2" type="ORF">SAMN05421721_11034</name>
</gene>
<name>A0A1I4RWB4_ECTMO</name>